<dbReference type="Proteomes" id="UP001454036">
    <property type="component" value="Unassembled WGS sequence"/>
</dbReference>
<gene>
    <name evidence="6" type="ORF">LIER_31964</name>
</gene>
<evidence type="ECO:0000256" key="3">
    <source>
        <dbReference type="ARBA" id="ARBA00022833"/>
    </source>
</evidence>
<evidence type="ECO:0000256" key="1">
    <source>
        <dbReference type="ARBA" id="ARBA00022723"/>
    </source>
</evidence>
<dbReference type="Pfam" id="PF02892">
    <property type="entry name" value="zf-BED"/>
    <property type="match status" value="1"/>
</dbReference>
<dbReference type="PROSITE" id="PS50808">
    <property type="entry name" value="ZF_BED"/>
    <property type="match status" value="1"/>
</dbReference>
<evidence type="ECO:0000259" key="5">
    <source>
        <dbReference type="PROSITE" id="PS50808"/>
    </source>
</evidence>
<dbReference type="SMART" id="SM00614">
    <property type="entry name" value="ZnF_BED"/>
    <property type="match status" value="1"/>
</dbReference>
<evidence type="ECO:0000313" key="6">
    <source>
        <dbReference type="EMBL" id="GAA0184676.1"/>
    </source>
</evidence>
<evidence type="ECO:0000313" key="7">
    <source>
        <dbReference type="Proteomes" id="UP001454036"/>
    </source>
</evidence>
<keyword evidence="1" id="KW-0479">Metal-binding</keyword>
<dbReference type="EMBL" id="BAABME010012074">
    <property type="protein sequence ID" value="GAA0184676.1"/>
    <property type="molecule type" value="Genomic_DNA"/>
</dbReference>
<sequence length="300" mass="34515">MNMSSMMDKLANTFVTIEASGSRFVKSMSTAVEDWIELKKHLDLAKKLLLESFAELQLKEKQLSLIQNNSRESQQEARENELRMVQSKIMRLDNEYEQFHPQLSTQSMNPVPSPHEVGEANNLSIVPANIVVEPKQTKSQTGQGKKGLKYEVWNHFTKIQKENEKPNRGKCKYCSKTYHIRSTRSMHEHITMGRCHVYVDINDPMKRELMDASSSTKERPSSHGKKQRVEIEVGNQVEVFNPSLLIDNEHLMCVTNYASKFDFPPPPPSYWMNNKHEKLSFMSNMTSNSSNSTSICWLGK</sequence>
<keyword evidence="3" id="KW-0862">Zinc</keyword>
<protein>
    <recommendedName>
        <fullName evidence="5">BED-type domain-containing protein</fullName>
    </recommendedName>
</protein>
<feature type="domain" description="BED-type" evidence="5">
    <location>
        <begin position="147"/>
        <end position="196"/>
    </location>
</feature>
<dbReference type="InterPro" id="IPR036236">
    <property type="entry name" value="Znf_C2H2_sf"/>
</dbReference>
<evidence type="ECO:0000256" key="2">
    <source>
        <dbReference type="ARBA" id="ARBA00022771"/>
    </source>
</evidence>
<name>A0AAV3RYH1_LITER</name>
<dbReference type="GO" id="GO:0003677">
    <property type="term" value="F:DNA binding"/>
    <property type="evidence" value="ECO:0007669"/>
    <property type="project" value="InterPro"/>
</dbReference>
<keyword evidence="7" id="KW-1185">Reference proteome</keyword>
<dbReference type="SUPFAM" id="SSF57667">
    <property type="entry name" value="beta-beta-alpha zinc fingers"/>
    <property type="match status" value="1"/>
</dbReference>
<keyword evidence="2 4" id="KW-0863">Zinc-finger</keyword>
<evidence type="ECO:0000256" key="4">
    <source>
        <dbReference type="PROSITE-ProRule" id="PRU00027"/>
    </source>
</evidence>
<dbReference type="GO" id="GO:0008270">
    <property type="term" value="F:zinc ion binding"/>
    <property type="evidence" value="ECO:0007669"/>
    <property type="project" value="UniProtKB-KW"/>
</dbReference>
<dbReference type="InterPro" id="IPR003656">
    <property type="entry name" value="Znf_BED"/>
</dbReference>
<reference evidence="6 7" key="1">
    <citation type="submission" date="2024-01" db="EMBL/GenBank/DDBJ databases">
        <title>The complete chloroplast genome sequence of Lithospermum erythrorhizon: insights into the phylogenetic relationship among Boraginaceae species and the maternal lineages of purple gromwells.</title>
        <authorList>
            <person name="Okada T."/>
            <person name="Watanabe K."/>
        </authorList>
    </citation>
    <scope>NUCLEOTIDE SEQUENCE [LARGE SCALE GENOMIC DNA]</scope>
</reference>
<organism evidence="6 7">
    <name type="scientific">Lithospermum erythrorhizon</name>
    <name type="common">Purple gromwell</name>
    <name type="synonym">Lithospermum officinale var. erythrorhizon</name>
    <dbReference type="NCBI Taxonomy" id="34254"/>
    <lineage>
        <taxon>Eukaryota</taxon>
        <taxon>Viridiplantae</taxon>
        <taxon>Streptophyta</taxon>
        <taxon>Embryophyta</taxon>
        <taxon>Tracheophyta</taxon>
        <taxon>Spermatophyta</taxon>
        <taxon>Magnoliopsida</taxon>
        <taxon>eudicotyledons</taxon>
        <taxon>Gunneridae</taxon>
        <taxon>Pentapetalae</taxon>
        <taxon>asterids</taxon>
        <taxon>lamiids</taxon>
        <taxon>Boraginales</taxon>
        <taxon>Boraginaceae</taxon>
        <taxon>Boraginoideae</taxon>
        <taxon>Lithospermeae</taxon>
        <taxon>Lithospermum</taxon>
    </lineage>
</organism>
<dbReference type="AlphaFoldDB" id="A0AAV3RYH1"/>
<proteinExistence type="predicted"/>
<accession>A0AAV3RYH1</accession>
<comment type="caution">
    <text evidence="6">The sequence shown here is derived from an EMBL/GenBank/DDBJ whole genome shotgun (WGS) entry which is preliminary data.</text>
</comment>